<evidence type="ECO:0000256" key="1">
    <source>
        <dbReference type="SAM" id="SignalP"/>
    </source>
</evidence>
<dbReference type="WBParaSite" id="HCON_00140320-00001">
    <property type="protein sequence ID" value="HCON_00140320-00001"/>
    <property type="gene ID" value="HCON_00140320"/>
</dbReference>
<feature type="chain" id="PRO_5029555789" evidence="1">
    <location>
        <begin position="17"/>
        <end position="70"/>
    </location>
</feature>
<organism evidence="2 3">
    <name type="scientific">Haemonchus contortus</name>
    <name type="common">Barber pole worm</name>
    <dbReference type="NCBI Taxonomy" id="6289"/>
    <lineage>
        <taxon>Eukaryota</taxon>
        <taxon>Metazoa</taxon>
        <taxon>Ecdysozoa</taxon>
        <taxon>Nematoda</taxon>
        <taxon>Chromadorea</taxon>
        <taxon>Rhabditida</taxon>
        <taxon>Rhabditina</taxon>
        <taxon>Rhabditomorpha</taxon>
        <taxon>Strongyloidea</taxon>
        <taxon>Trichostrongylidae</taxon>
        <taxon>Haemonchus</taxon>
    </lineage>
</organism>
<proteinExistence type="predicted"/>
<feature type="signal peptide" evidence="1">
    <location>
        <begin position="1"/>
        <end position="16"/>
    </location>
</feature>
<dbReference type="AlphaFoldDB" id="A0A7I5ECH7"/>
<keyword evidence="2" id="KW-1185">Reference proteome</keyword>
<keyword evidence="1" id="KW-0732">Signal</keyword>
<evidence type="ECO:0000313" key="3">
    <source>
        <dbReference type="WBParaSite" id="HCON_00140320-00001"/>
    </source>
</evidence>
<protein>
    <submittedName>
        <fullName evidence="3">Uncharacterized protein</fullName>
    </submittedName>
</protein>
<reference evidence="3" key="1">
    <citation type="submission" date="2020-12" db="UniProtKB">
        <authorList>
            <consortium name="WormBaseParasite"/>
        </authorList>
    </citation>
    <scope>IDENTIFICATION</scope>
    <source>
        <strain evidence="3">MHco3</strain>
    </source>
</reference>
<evidence type="ECO:0000313" key="2">
    <source>
        <dbReference type="Proteomes" id="UP000025227"/>
    </source>
</evidence>
<dbReference type="OrthoDB" id="10382025at2759"/>
<dbReference type="Proteomes" id="UP000025227">
    <property type="component" value="Unplaced"/>
</dbReference>
<name>A0A7I5ECH7_HAECO</name>
<sequence length="70" mass="8143">MRTLYVFLALIVTIVALRLKMEDQMAMSHLTGMNRPDISDDEYNRYLAELSSQLFKRSPYRNNLMNNGGD</sequence>
<accession>A0A7I5ECH7</accession>